<organism evidence="2 3">
    <name type="scientific">Armillaria novae-zelandiae</name>
    <dbReference type="NCBI Taxonomy" id="153914"/>
    <lineage>
        <taxon>Eukaryota</taxon>
        <taxon>Fungi</taxon>
        <taxon>Dikarya</taxon>
        <taxon>Basidiomycota</taxon>
        <taxon>Agaricomycotina</taxon>
        <taxon>Agaricomycetes</taxon>
        <taxon>Agaricomycetidae</taxon>
        <taxon>Agaricales</taxon>
        <taxon>Marasmiineae</taxon>
        <taxon>Physalacriaceae</taxon>
        <taxon>Armillaria</taxon>
    </lineage>
</organism>
<accession>A0AA39NUH3</accession>
<dbReference type="AlphaFoldDB" id="A0AA39NUH3"/>
<protein>
    <submittedName>
        <fullName evidence="2">Uncharacterized protein</fullName>
    </submittedName>
</protein>
<proteinExistence type="predicted"/>
<evidence type="ECO:0000313" key="2">
    <source>
        <dbReference type="EMBL" id="KAK0471996.1"/>
    </source>
</evidence>
<name>A0AA39NUH3_9AGAR</name>
<dbReference type="EMBL" id="JAUEPR010000044">
    <property type="protein sequence ID" value="KAK0471996.1"/>
    <property type="molecule type" value="Genomic_DNA"/>
</dbReference>
<evidence type="ECO:0000256" key="1">
    <source>
        <dbReference type="SAM" id="MobiDB-lite"/>
    </source>
</evidence>
<comment type="caution">
    <text evidence="2">The sequence shown here is derived from an EMBL/GenBank/DDBJ whole genome shotgun (WGS) entry which is preliminary data.</text>
</comment>
<feature type="compositionally biased region" description="Low complexity" evidence="1">
    <location>
        <begin position="112"/>
        <end position="135"/>
    </location>
</feature>
<dbReference type="Proteomes" id="UP001175227">
    <property type="component" value="Unassembled WGS sequence"/>
</dbReference>
<sequence>MLIIKEVLHTRISVCACRSPPYYDPLLYVAGQQVAIKGVRCQLPMDRYLGVWYKRRRTSPPEHTADMVFNISQLLRGISTSIRLSVSGHGYIPRGKQTSNSSGSAGNGGGKPQTPSGTGSGGQTSNSGGSTKNSS</sequence>
<keyword evidence="3" id="KW-1185">Reference proteome</keyword>
<feature type="region of interest" description="Disordered" evidence="1">
    <location>
        <begin position="89"/>
        <end position="135"/>
    </location>
</feature>
<evidence type="ECO:0000313" key="3">
    <source>
        <dbReference type="Proteomes" id="UP001175227"/>
    </source>
</evidence>
<gene>
    <name evidence="2" type="ORF">IW261DRAFT_1424606</name>
</gene>
<reference evidence="2" key="1">
    <citation type="submission" date="2023-06" db="EMBL/GenBank/DDBJ databases">
        <authorList>
            <consortium name="Lawrence Berkeley National Laboratory"/>
            <person name="Ahrendt S."/>
            <person name="Sahu N."/>
            <person name="Indic B."/>
            <person name="Wong-Bajracharya J."/>
            <person name="Merenyi Z."/>
            <person name="Ke H.-M."/>
            <person name="Monk M."/>
            <person name="Kocsube S."/>
            <person name="Drula E."/>
            <person name="Lipzen A."/>
            <person name="Balint B."/>
            <person name="Henrissat B."/>
            <person name="Andreopoulos B."/>
            <person name="Martin F.M."/>
            <person name="Harder C.B."/>
            <person name="Rigling D."/>
            <person name="Ford K.L."/>
            <person name="Foster G.D."/>
            <person name="Pangilinan J."/>
            <person name="Papanicolaou A."/>
            <person name="Barry K."/>
            <person name="LaButti K."/>
            <person name="Viragh M."/>
            <person name="Koriabine M."/>
            <person name="Yan M."/>
            <person name="Riley R."/>
            <person name="Champramary S."/>
            <person name="Plett K.L."/>
            <person name="Tsai I.J."/>
            <person name="Slot J."/>
            <person name="Sipos G."/>
            <person name="Plett J."/>
            <person name="Nagy L.G."/>
            <person name="Grigoriev I.V."/>
        </authorList>
    </citation>
    <scope>NUCLEOTIDE SEQUENCE</scope>
    <source>
        <strain evidence="2">ICMP 16352</strain>
    </source>
</reference>